<name>A0A562RUR7_9BACT</name>
<protein>
    <submittedName>
        <fullName evidence="8">NCS2 family nucleobase:cation symporter-2/xanthine permease XanP</fullName>
    </submittedName>
</protein>
<dbReference type="InterPro" id="IPR006043">
    <property type="entry name" value="NCS2"/>
</dbReference>
<feature type="transmembrane region" description="Helical" evidence="7">
    <location>
        <begin position="40"/>
        <end position="60"/>
    </location>
</feature>
<evidence type="ECO:0000256" key="1">
    <source>
        <dbReference type="ARBA" id="ARBA00004141"/>
    </source>
</evidence>
<comment type="subcellular location">
    <subcellularLocation>
        <location evidence="1">Membrane</location>
        <topology evidence="1">Multi-pass membrane protein</topology>
    </subcellularLocation>
</comment>
<feature type="transmembrane region" description="Helical" evidence="7">
    <location>
        <begin position="393"/>
        <end position="410"/>
    </location>
</feature>
<feature type="transmembrane region" description="Helical" evidence="7">
    <location>
        <begin position="146"/>
        <end position="167"/>
    </location>
</feature>
<keyword evidence="6 7" id="KW-0472">Membrane</keyword>
<feature type="transmembrane region" description="Helical" evidence="7">
    <location>
        <begin position="256"/>
        <end position="280"/>
    </location>
</feature>
<comment type="similarity">
    <text evidence="2">Belongs to the nucleobase:cation symporter-2 (NCS2) (TC 2.A.40) family.</text>
</comment>
<dbReference type="PANTHER" id="PTHR42810">
    <property type="entry name" value="PURINE PERMEASE C1399.01C-RELATED"/>
    <property type="match status" value="1"/>
</dbReference>
<dbReference type="GO" id="GO:0042907">
    <property type="term" value="F:xanthine transmembrane transporter activity"/>
    <property type="evidence" value="ECO:0007669"/>
    <property type="project" value="TreeGrafter"/>
</dbReference>
<feature type="transmembrane region" description="Helical" evidence="7">
    <location>
        <begin position="422"/>
        <end position="445"/>
    </location>
</feature>
<evidence type="ECO:0000256" key="6">
    <source>
        <dbReference type="ARBA" id="ARBA00023136"/>
    </source>
</evidence>
<dbReference type="PANTHER" id="PTHR42810:SF2">
    <property type="entry name" value="PURINE PERMEASE C1399.01C-RELATED"/>
    <property type="match status" value="1"/>
</dbReference>
<keyword evidence="5 7" id="KW-1133">Transmembrane helix</keyword>
<dbReference type="GO" id="GO:0005886">
    <property type="term" value="C:plasma membrane"/>
    <property type="evidence" value="ECO:0007669"/>
    <property type="project" value="TreeGrafter"/>
</dbReference>
<dbReference type="OrthoDB" id="9805749at2"/>
<dbReference type="Proteomes" id="UP000318307">
    <property type="component" value="Unassembled WGS sequence"/>
</dbReference>
<evidence type="ECO:0000256" key="5">
    <source>
        <dbReference type="ARBA" id="ARBA00022989"/>
    </source>
</evidence>
<sequence length="588" mass="63049">MAGSLSPQGVKNGTLSTSPLLYAVDETPPEWMSVFLGLQMVMLVLAPIAVTPIVVARMAGIDPGEYGWIIFASLLASGIGTLIQVRRFGAVGSGYFLVIGSSGSFIACGLAAAQMGGMALVATMAVLTAPLQLFLAWFLGPMRRIITPLVGGVVIMLIVVSVLGISLDMMANTRSSVPSLHSFWVSATTLAVILGLAIFGNRHLRLWSLVIGLLAGTLVAAGLGLADFSAVAQRPWLGLPDGQWQGFALDFRPEWIGLYLAFAMVTLVGAVETLGDGMAIQRISQRNFRKVDYERVQGAMYADGVANAVAGTLGTLPNTTYSNAIAAVQLTGVASRRVGLYVALFLGLLAFSPKLSALITAIPSPVVGAFLFILLAMLFVTGIQLAASEGLNYESGVIIGVSFWMGYVFQNKLFFADLMPLWLGPFLNNGIAAGGLFAIVLSLLFQMKPAGRARRVFSRQAAAMTDLQDFINEYAAVRRMPVQVLQRLHLTAEELFMHLCGSQTFRGPELKVLLHFADGRVHVEFVDASDLKDLDFVVEEAGEMNDFMDPDLLGLRILNRFASGLRHLRIGGVNYISYHLAADDASYG</sequence>
<evidence type="ECO:0000256" key="7">
    <source>
        <dbReference type="SAM" id="Phobius"/>
    </source>
</evidence>
<accession>A0A562RUR7</accession>
<evidence type="ECO:0000256" key="2">
    <source>
        <dbReference type="ARBA" id="ARBA00008821"/>
    </source>
</evidence>
<feature type="transmembrane region" description="Helical" evidence="7">
    <location>
        <begin position="206"/>
        <end position="226"/>
    </location>
</feature>
<feature type="transmembrane region" description="Helical" evidence="7">
    <location>
        <begin position="366"/>
        <end position="386"/>
    </location>
</feature>
<organism evidence="8 9">
    <name type="scientific">Desulfobotulus alkaliphilus</name>
    <dbReference type="NCBI Taxonomy" id="622671"/>
    <lineage>
        <taxon>Bacteria</taxon>
        <taxon>Pseudomonadati</taxon>
        <taxon>Thermodesulfobacteriota</taxon>
        <taxon>Desulfobacteria</taxon>
        <taxon>Desulfobacterales</taxon>
        <taxon>Desulfobacteraceae</taxon>
        <taxon>Desulfobotulus</taxon>
    </lineage>
</organism>
<dbReference type="AlphaFoldDB" id="A0A562RUR7"/>
<feature type="transmembrane region" description="Helical" evidence="7">
    <location>
        <begin position="119"/>
        <end position="139"/>
    </location>
</feature>
<gene>
    <name evidence="8" type="ORF">LZ24_01682</name>
</gene>
<dbReference type="NCBIfam" id="NF037981">
    <property type="entry name" value="NCS2_1"/>
    <property type="match status" value="1"/>
</dbReference>
<evidence type="ECO:0000313" key="9">
    <source>
        <dbReference type="Proteomes" id="UP000318307"/>
    </source>
</evidence>
<feature type="transmembrane region" description="Helical" evidence="7">
    <location>
        <begin position="95"/>
        <end position="113"/>
    </location>
</feature>
<keyword evidence="3" id="KW-0813">Transport</keyword>
<reference evidence="8 9" key="1">
    <citation type="submission" date="2019-07" db="EMBL/GenBank/DDBJ databases">
        <title>Genome sequencing of 100 strains of the haloalkaliphilic chemolithoautotrophic sulfur-oxidizing bacterium Thioalkalivibrio.</title>
        <authorList>
            <person name="Muyzer G."/>
        </authorList>
    </citation>
    <scope>NUCLEOTIDE SEQUENCE [LARGE SCALE GENOMIC DNA]</scope>
    <source>
        <strain evidence="8 9">ASO4-4</strain>
    </source>
</reference>
<dbReference type="RefSeq" id="WP_144684445.1">
    <property type="nucleotide sequence ID" value="NZ_VLLC01000011.1"/>
</dbReference>
<evidence type="ECO:0000313" key="8">
    <source>
        <dbReference type="EMBL" id="TWI72274.1"/>
    </source>
</evidence>
<evidence type="ECO:0000256" key="3">
    <source>
        <dbReference type="ARBA" id="ARBA00022448"/>
    </source>
</evidence>
<proteinExistence type="inferred from homology"/>
<keyword evidence="4 7" id="KW-0812">Transmembrane</keyword>
<feature type="transmembrane region" description="Helical" evidence="7">
    <location>
        <begin position="179"/>
        <end position="199"/>
    </location>
</feature>
<feature type="transmembrane region" description="Helical" evidence="7">
    <location>
        <begin position="338"/>
        <end position="360"/>
    </location>
</feature>
<keyword evidence="9" id="KW-1185">Reference proteome</keyword>
<feature type="transmembrane region" description="Helical" evidence="7">
    <location>
        <begin position="66"/>
        <end position="83"/>
    </location>
</feature>
<dbReference type="Pfam" id="PF00860">
    <property type="entry name" value="Xan_ur_permease"/>
    <property type="match status" value="1"/>
</dbReference>
<evidence type="ECO:0000256" key="4">
    <source>
        <dbReference type="ARBA" id="ARBA00022692"/>
    </source>
</evidence>
<comment type="caution">
    <text evidence="8">The sequence shown here is derived from an EMBL/GenBank/DDBJ whole genome shotgun (WGS) entry which is preliminary data.</text>
</comment>
<dbReference type="EMBL" id="VLLC01000011">
    <property type="protein sequence ID" value="TWI72274.1"/>
    <property type="molecule type" value="Genomic_DNA"/>
</dbReference>